<proteinExistence type="predicted"/>
<feature type="transmembrane region" description="Helical" evidence="1">
    <location>
        <begin position="76"/>
        <end position="95"/>
    </location>
</feature>
<comment type="caution">
    <text evidence="2">The sequence shown here is derived from an EMBL/GenBank/DDBJ whole genome shotgun (WGS) entry which is preliminary data.</text>
</comment>
<keyword evidence="1" id="KW-0812">Transmembrane</keyword>
<keyword evidence="3" id="KW-1185">Reference proteome</keyword>
<organism evidence="2 3">
    <name type="scientific">Symbiodinium microadriaticum</name>
    <name type="common">Dinoflagellate</name>
    <name type="synonym">Zooxanthella microadriatica</name>
    <dbReference type="NCBI Taxonomy" id="2951"/>
    <lineage>
        <taxon>Eukaryota</taxon>
        <taxon>Sar</taxon>
        <taxon>Alveolata</taxon>
        <taxon>Dinophyceae</taxon>
        <taxon>Suessiales</taxon>
        <taxon>Symbiodiniaceae</taxon>
        <taxon>Symbiodinium</taxon>
    </lineage>
</organism>
<keyword evidence="1" id="KW-0472">Membrane</keyword>
<gene>
    <name evidence="2" type="ORF">AK812_SmicGene42927</name>
</gene>
<name>A0A1Q9C2B8_SYMMI</name>
<reference evidence="2 3" key="1">
    <citation type="submission" date="2016-02" db="EMBL/GenBank/DDBJ databases">
        <title>Genome analysis of coral dinoflagellate symbionts highlights evolutionary adaptations to a symbiotic lifestyle.</title>
        <authorList>
            <person name="Aranda M."/>
            <person name="Li Y."/>
            <person name="Liew Y.J."/>
            <person name="Baumgarten S."/>
            <person name="Simakov O."/>
            <person name="Wilson M."/>
            <person name="Piel J."/>
            <person name="Ashoor H."/>
            <person name="Bougouffa S."/>
            <person name="Bajic V.B."/>
            <person name="Ryu T."/>
            <person name="Ravasi T."/>
            <person name="Bayer T."/>
            <person name="Micklem G."/>
            <person name="Kim H."/>
            <person name="Bhak J."/>
            <person name="Lajeunesse T.C."/>
            <person name="Voolstra C.R."/>
        </authorList>
    </citation>
    <scope>NUCLEOTIDE SEQUENCE [LARGE SCALE GENOMIC DNA]</scope>
    <source>
        <strain evidence="2 3">CCMP2467</strain>
    </source>
</reference>
<dbReference type="AlphaFoldDB" id="A0A1Q9C2B8"/>
<feature type="transmembrane region" description="Helical" evidence="1">
    <location>
        <begin position="107"/>
        <end position="126"/>
    </location>
</feature>
<sequence length="158" mass="17742">MEPGFFRLGAVSLSELDPNVNHDVEKQRHVWLIRESAKFFNTYDAFCRVSMSAGTSSLATFFCFYCLAYVCTELAAPVGAWAGMFVFCGITLLLLRTDQILSGKNYLVGSIFLFFSPVFCAARHPWCVRRSLLLARAGGRIRALRLELLFQAEHEGEA</sequence>
<dbReference type="Proteomes" id="UP000186817">
    <property type="component" value="Unassembled WGS sequence"/>
</dbReference>
<keyword evidence="1" id="KW-1133">Transmembrane helix</keyword>
<feature type="transmembrane region" description="Helical" evidence="1">
    <location>
        <begin position="45"/>
        <end position="70"/>
    </location>
</feature>
<evidence type="ECO:0000313" key="2">
    <source>
        <dbReference type="EMBL" id="OLP77057.1"/>
    </source>
</evidence>
<dbReference type="OrthoDB" id="425934at2759"/>
<evidence type="ECO:0000256" key="1">
    <source>
        <dbReference type="SAM" id="Phobius"/>
    </source>
</evidence>
<accession>A0A1Q9C2B8</accession>
<protein>
    <submittedName>
        <fullName evidence="2">Uncharacterized protein</fullName>
    </submittedName>
</protein>
<dbReference type="EMBL" id="LSRX01001856">
    <property type="protein sequence ID" value="OLP77057.1"/>
    <property type="molecule type" value="Genomic_DNA"/>
</dbReference>
<evidence type="ECO:0000313" key="3">
    <source>
        <dbReference type="Proteomes" id="UP000186817"/>
    </source>
</evidence>